<reference evidence="9 10" key="1">
    <citation type="submission" date="2024-06" db="EMBL/GenBank/DDBJ databases">
        <title>The Natural Products Discovery Center: Release of the First 8490 Sequenced Strains for Exploring Actinobacteria Biosynthetic Diversity.</title>
        <authorList>
            <person name="Kalkreuter E."/>
            <person name="Kautsar S.A."/>
            <person name="Yang D."/>
            <person name="Bader C.D."/>
            <person name="Teijaro C.N."/>
            <person name="Fluegel L."/>
            <person name="Davis C.M."/>
            <person name="Simpson J.R."/>
            <person name="Lauterbach L."/>
            <person name="Steele A.D."/>
            <person name="Gui C."/>
            <person name="Meng S."/>
            <person name="Li G."/>
            <person name="Viehrig K."/>
            <person name="Ye F."/>
            <person name="Su P."/>
            <person name="Kiefer A.F."/>
            <person name="Nichols A."/>
            <person name="Cepeda A.J."/>
            <person name="Yan W."/>
            <person name="Fan B."/>
            <person name="Jiang Y."/>
            <person name="Adhikari A."/>
            <person name="Zheng C.-J."/>
            <person name="Schuster L."/>
            <person name="Cowan T.M."/>
            <person name="Smanski M.J."/>
            <person name="Chevrette M.G."/>
            <person name="De Carvalho L.P.S."/>
            <person name="Shen B."/>
        </authorList>
    </citation>
    <scope>NUCLEOTIDE SEQUENCE [LARGE SCALE GENOMIC DNA]</scope>
    <source>
        <strain evidence="9 10">NPDC006434</strain>
    </source>
</reference>
<evidence type="ECO:0000259" key="8">
    <source>
        <dbReference type="Pfam" id="PF01435"/>
    </source>
</evidence>
<sequence length="303" mass="31926">MNPTPVLVAYTALVGFVAPPLLVRADWPHRAPAAALAVWHALALSFSLGVALTSYHLAMPAGHPHAGLLGLLHSCGLAVLRSGADPRTAALVAVALPAALGLALVGSFAFHAVRARRARARHRRAVDLVGRRSDRLGAVVLPYDVPAAYCLPGRSPRIVVSDGAVRELTAEQLGAVLEHEQAHVTGRHHLVLAAAEAFQSVFRVLPVARQVREQTALLLEMVADDRALHGHSREALATAMYEMAAARTPRGAFGAGDRAVLIRMRRVLGPARAPHRALPPAMAALAVTVPLLPLLAICPPGLT</sequence>
<dbReference type="Pfam" id="PF01435">
    <property type="entry name" value="Peptidase_M48"/>
    <property type="match status" value="1"/>
</dbReference>
<proteinExistence type="inferred from homology"/>
<keyword evidence="7" id="KW-0472">Membrane</keyword>
<dbReference type="RefSeq" id="WP_355398136.1">
    <property type="nucleotide sequence ID" value="NZ_JBEXPZ010000025.1"/>
</dbReference>
<evidence type="ECO:0000256" key="4">
    <source>
        <dbReference type="ARBA" id="ARBA00022833"/>
    </source>
</evidence>
<evidence type="ECO:0000256" key="1">
    <source>
        <dbReference type="ARBA" id="ARBA00022670"/>
    </source>
</evidence>
<feature type="transmembrane region" description="Helical" evidence="7">
    <location>
        <begin position="35"/>
        <end position="54"/>
    </location>
</feature>
<keyword evidence="7" id="KW-0812">Transmembrane</keyword>
<feature type="domain" description="Peptidase M48" evidence="8">
    <location>
        <begin position="119"/>
        <end position="213"/>
    </location>
</feature>
<dbReference type="InterPro" id="IPR001915">
    <property type="entry name" value="Peptidase_M48"/>
</dbReference>
<organism evidence="9 10">
    <name type="scientific">Streptomyces ossamyceticus</name>
    <dbReference type="NCBI Taxonomy" id="249581"/>
    <lineage>
        <taxon>Bacteria</taxon>
        <taxon>Bacillati</taxon>
        <taxon>Actinomycetota</taxon>
        <taxon>Actinomycetes</taxon>
        <taxon>Kitasatosporales</taxon>
        <taxon>Streptomycetaceae</taxon>
        <taxon>Streptomyces</taxon>
    </lineage>
</organism>
<name>A0ABV2UZ82_9ACTN</name>
<evidence type="ECO:0000313" key="9">
    <source>
        <dbReference type="EMBL" id="MET9846883.1"/>
    </source>
</evidence>
<keyword evidence="5 6" id="KW-0482">Metalloprotease</keyword>
<dbReference type="Gene3D" id="3.30.2010.10">
    <property type="entry name" value="Metalloproteases ('zincins'), catalytic domain"/>
    <property type="match status" value="1"/>
</dbReference>
<comment type="similarity">
    <text evidence="6">Belongs to the peptidase M48 family.</text>
</comment>
<keyword evidence="4 6" id="KW-0862">Zinc</keyword>
<comment type="caution">
    <text evidence="9">The sequence shown here is derived from an EMBL/GenBank/DDBJ whole genome shotgun (WGS) entry which is preliminary data.</text>
</comment>
<evidence type="ECO:0000256" key="6">
    <source>
        <dbReference type="RuleBase" id="RU003983"/>
    </source>
</evidence>
<evidence type="ECO:0000256" key="2">
    <source>
        <dbReference type="ARBA" id="ARBA00022723"/>
    </source>
</evidence>
<protein>
    <submittedName>
        <fullName evidence="9">M56 family metallopeptidase</fullName>
    </submittedName>
</protein>
<dbReference type="PANTHER" id="PTHR34978:SF3">
    <property type="entry name" value="SLR0241 PROTEIN"/>
    <property type="match status" value="1"/>
</dbReference>
<keyword evidence="7" id="KW-1133">Transmembrane helix</keyword>
<evidence type="ECO:0000256" key="7">
    <source>
        <dbReference type="SAM" id="Phobius"/>
    </source>
</evidence>
<keyword evidence="2" id="KW-0479">Metal-binding</keyword>
<comment type="cofactor">
    <cofactor evidence="6">
        <name>Zn(2+)</name>
        <dbReference type="ChEBI" id="CHEBI:29105"/>
    </cofactor>
    <text evidence="6">Binds 1 zinc ion per subunit.</text>
</comment>
<keyword evidence="1 6" id="KW-0645">Protease</keyword>
<gene>
    <name evidence="9" type="ORF">ABZZ21_20410</name>
</gene>
<keyword evidence="10" id="KW-1185">Reference proteome</keyword>
<dbReference type="Proteomes" id="UP001550210">
    <property type="component" value="Unassembled WGS sequence"/>
</dbReference>
<evidence type="ECO:0000256" key="5">
    <source>
        <dbReference type="ARBA" id="ARBA00023049"/>
    </source>
</evidence>
<dbReference type="PANTHER" id="PTHR34978">
    <property type="entry name" value="POSSIBLE SENSOR-TRANSDUCER PROTEIN BLAR"/>
    <property type="match status" value="1"/>
</dbReference>
<dbReference type="EMBL" id="JBEXPZ010000025">
    <property type="protein sequence ID" value="MET9846883.1"/>
    <property type="molecule type" value="Genomic_DNA"/>
</dbReference>
<evidence type="ECO:0000313" key="10">
    <source>
        <dbReference type="Proteomes" id="UP001550210"/>
    </source>
</evidence>
<evidence type="ECO:0000256" key="3">
    <source>
        <dbReference type="ARBA" id="ARBA00022801"/>
    </source>
</evidence>
<accession>A0ABV2UZ82</accession>
<dbReference type="InterPro" id="IPR052173">
    <property type="entry name" value="Beta-lactam_resp_regulator"/>
</dbReference>
<dbReference type="CDD" id="cd07326">
    <property type="entry name" value="M56_BlaR1_MecR1_like"/>
    <property type="match status" value="1"/>
</dbReference>
<feature type="transmembrane region" description="Helical" evidence="7">
    <location>
        <begin position="90"/>
        <end position="113"/>
    </location>
</feature>
<keyword evidence="3 6" id="KW-0378">Hydrolase</keyword>